<organism evidence="2 3">
    <name type="scientific">Heterorhabditis bacteriophora</name>
    <name type="common">Entomopathogenic nematode worm</name>
    <dbReference type="NCBI Taxonomy" id="37862"/>
    <lineage>
        <taxon>Eukaryota</taxon>
        <taxon>Metazoa</taxon>
        <taxon>Ecdysozoa</taxon>
        <taxon>Nematoda</taxon>
        <taxon>Chromadorea</taxon>
        <taxon>Rhabditida</taxon>
        <taxon>Rhabditina</taxon>
        <taxon>Rhabditomorpha</taxon>
        <taxon>Strongyloidea</taxon>
        <taxon>Heterorhabditidae</taxon>
        <taxon>Heterorhabditis</taxon>
    </lineage>
</organism>
<reference evidence="3" key="1">
    <citation type="submission" date="2016-11" db="UniProtKB">
        <authorList>
            <consortium name="WormBaseParasite"/>
        </authorList>
    </citation>
    <scope>IDENTIFICATION</scope>
</reference>
<feature type="transmembrane region" description="Helical" evidence="1">
    <location>
        <begin position="6"/>
        <end position="29"/>
    </location>
</feature>
<accession>A0A1I7WEU9</accession>
<name>A0A1I7WEU9_HETBA</name>
<keyword evidence="2" id="KW-1185">Reference proteome</keyword>
<dbReference type="AlphaFoldDB" id="A0A1I7WEU9"/>
<sequence>MEKRGWLTWVTGITICLNLILPSIIYVIFINIYISLPNAENVLPLTTFQKNNRSHFIIVHY</sequence>
<evidence type="ECO:0000256" key="1">
    <source>
        <dbReference type="SAM" id="Phobius"/>
    </source>
</evidence>
<keyword evidence="1" id="KW-0472">Membrane</keyword>
<evidence type="ECO:0000313" key="3">
    <source>
        <dbReference type="WBParaSite" id="Hba_03443"/>
    </source>
</evidence>
<dbReference type="WBParaSite" id="Hba_03443">
    <property type="protein sequence ID" value="Hba_03443"/>
    <property type="gene ID" value="Hba_03443"/>
</dbReference>
<evidence type="ECO:0000313" key="2">
    <source>
        <dbReference type="Proteomes" id="UP000095283"/>
    </source>
</evidence>
<dbReference type="Proteomes" id="UP000095283">
    <property type="component" value="Unplaced"/>
</dbReference>
<keyword evidence="1" id="KW-1133">Transmembrane helix</keyword>
<keyword evidence="1" id="KW-0812">Transmembrane</keyword>
<protein>
    <submittedName>
        <fullName evidence="3">G_PROTEIN_RECEP_F1_2 domain-containing protein</fullName>
    </submittedName>
</protein>
<proteinExistence type="predicted"/>